<name>A0A699Z4Z4_HAELA</name>
<dbReference type="AlphaFoldDB" id="A0A699Z4Z4"/>
<comment type="caution">
    <text evidence="2">The sequence shown here is derived from an EMBL/GenBank/DDBJ whole genome shotgun (WGS) entry which is preliminary data.</text>
</comment>
<evidence type="ECO:0000313" key="3">
    <source>
        <dbReference type="Proteomes" id="UP000485058"/>
    </source>
</evidence>
<feature type="non-terminal residue" evidence="2">
    <location>
        <position position="1"/>
    </location>
</feature>
<evidence type="ECO:0008006" key="4">
    <source>
        <dbReference type="Google" id="ProtNLM"/>
    </source>
</evidence>
<feature type="region of interest" description="Disordered" evidence="1">
    <location>
        <begin position="135"/>
        <end position="193"/>
    </location>
</feature>
<organism evidence="2 3">
    <name type="scientific">Haematococcus lacustris</name>
    <name type="common">Green alga</name>
    <name type="synonym">Haematococcus pluvialis</name>
    <dbReference type="NCBI Taxonomy" id="44745"/>
    <lineage>
        <taxon>Eukaryota</taxon>
        <taxon>Viridiplantae</taxon>
        <taxon>Chlorophyta</taxon>
        <taxon>core chlorophytes</taxon>
        <taxon>Chlorophyceae</taxon>
        <taxon>CS clade</taxon>
        <taxon>Chlamydomonadales</taxon>
        <taxon>Haematococcaceae</taxon>
        <taxon>Haematococcus</taxon>
    </lineage>
</organism>
<accession>A0A699Z4Z4</accession>
<feature type="non-terminal residue" evidence="2">
    <location>
        <position position="193"/>
    </location>
</feature>
<reference evidence="2 3" key="1">
    <citation type="submission" date="2020-02" db="EMBL/GenBank/DDBJ databases">
        <title>Draft genome sequence of Haematococcus lacustris strain NIES-144.</title>
        <authorList>
            <person name="Morimoto D."/>
            <person name="Nakagawa S."/>
            <person name="Yoshida T."/>
            <person name="Sawayama S."/>
        </authorList>
    </citation>
    <scope>NUCLEOTIDE SEQUENCE [LARGE SCALE GENOMIC DNA]</scope>
    <source>
        <strain evidence="2 3">NIES-144</strain>
    </source>
</reference>
<dbReference type="EMBL" id="BLLF01000723">
    <property type="protein sequence ID" value="GFH14418.1"/>
    <property type="molecule type" value="Genomic_DNA"/>
</dbReference>
<evidence type="ECO:0000256" key="1">
    <source>
        <dbReference type="SAM" id="MobiDB-lite"/>
    </source>
</evidence>
<protein>
    <recommendedName>
        <fullName evidence="4">Ubiquitin-like domain-containing protein</fullName>
    </recommendedName>
</protein>
<sequence length="193" mass="19635">MLHTIYVQLIGTPRVELQLAPVLTAQQLHDEIGSAVGRPTGSFKVVRAGSTLPCDDSMVKMSDRDTVLVVPNRKAPSPRLVSAVLSAQSGTSGRGGAASGLGAVGCGLGDLDTPHADAHAGAVLRGLPRVVQAAAGSSVHPALHHHGHCQQPGTEEGGRSLGLQHLQPGSGEAAWPAGRGRCGPADPARSNLN</sequence>
<gene>
    <name evidence="2" type="ORF">HaLaN_10468</name>
</gene>
<proteinExistence type="predicted"/>
<dbReference type="Proteomes" id="UP000485058">
    <property type="component" value="Unassembled WGS sequence"/>
</dbReference>
<evidence type="ECO:0000313" key="2">
    <source>
        <dbReference type="EMBL" id="GFH14418.1"/>
    </source>
</evidence>
<keyword evidence="3" id="KW-1185">Reference proteome</keyword>